<dbReference type="EMBL" id="CP054622">
    <property type="protein sequence ID" value="QKS54667.1"/>
    <property type="molecule type" value="Genomic_DNA"/>
</dbReference>
<proteinExistence type="predicted"/>
<accession>A0A6N1AWU2</accession>
<organism evidence="1 2">
    <name type="scientific">Azospirillum oryzae</name>
    <dbReference type="NCBI Taxonomy" id="286727"/>
    <lineage>
        <taxon>Bacteria</taxon>
        <taxon>Pseudomonadati</taxon>
        <taxon>Pseudomonadota</taxon>
        <taxon>Alphaproteobacteria</taxon>
        <taxon>Rhodospirillales</taxon>
        <taxon>Azospirillaceae</taxon>
        <taxon>Azospirillum</taxon>
    </lineage>
</organism>
<dbReference type="KEGG" id="aoz:HUE56_29645"/>
<keyword evidence="1" id="KW-0614">Plasmid</keyword>
<dbReference type="Proteomes" id="UP000509702">
    <property type="component" value="Plasmid unnamed7"/>
</dbReference>
<keyword evidence="2" id="KW-1185">Reference proteome</keyword>
<evidence type="ECO:0000313" key="1">
    <source>
        <dbReference type="EMBL" id="QKS54667.1"/>
    </source>
</evidence>
<name>A0A6N1AWU2_9PROT</name>
<dbReference type="RefSeq" id="WP_109154767.1">
    <property type="nucleotide sequence ID" value="NZ_BSOV01000001.1"/>
</dbReference>
<gene>
    <name evidence="1" type="ORF">HUE56_29645</name>
</gene>
<evidence type="ECO:0000313" key="2">
    <source>
        <dbReference type="Proteomes" id="UP000509702"/>
    </source>
</evidence>
<sequence>MSKWFYEILDDQENRLSLSEVLSSDAPRISLIRRFDKGSVVSSRVVTYFDVDDYPETGLRNVECFHLCVRVMGHDGAIQTAQSLLTILRTLRETSVKDPASALATLREGDVNTILSASEARLRSSRIAAAA</sequence>
<reference evidence="1 2" key="1">
    <citation type="submission" date="2020-06" db="EMBL/GenBank/DDBJ databases">
        <title>Complete genome of Azosprillum oryzae KACC14407.</title>
        <authorList>
            <person name="Kim M."/>
            <person name="Park Y.-J."/>
            <person name="Shin J.-H."/>
        </authorList>
    </citation>
    <scope>NUCLEOTIDE SEQUENCE [LARGE SCALE GENOMIC DNA]</scope>
    <source>
        <strain evidence="1 2">KACC 14407</strain>
        <plasmid evidence="1 2">unnamed7</plasmid>
    </source>
</reference>
<protein>
    <submittedName>
        <fullName evidence="1">Uncharacterized protein</fullName>
    </submittedName>
</protein>
<geneLocation type="plasmid" evidence="1 2">
    <name>unnamed7</name>
</geneLocation>
<dbReference type="AlphaFoldDB" id="A0A6N1AWU2"/>